<feature type="compositionally biased region" description="Basic residues" evidence="1">
    <location>
        <begin position="19"/>
        <end position="36"/>
    </location>
</feature>
<evidence type="ECO:0000313" key="3">
    <source>
        <dbReference type="Proteomes" id="UP000007319"/>
    </source>
</evidence>
<feature type="region of interest" description="Disordered" evidence="1">
    <location>
        <begin position="113"/>
        <end position="134"/>
    </location>
</feature>
<reference evidence="2 3" key="1">
    <citation type="journal article" date="2011" name="PLoS Genet.">
        <title>Azospirillum genomes reveal transition of bacteria from aquatic to terrestrial environments.</title>
        <authorList>
            <person name="Wisniewski-Dye F."/>
            <person name="Borziak K."/>
            <person name="Khalsa-Moyers G."/>
            <person name="Alexandre G."/>
            <person name="Sukharnikov L.O."/>
            <person name="Wuichet K."/>
            <person name="Hurst G.B."/>
            <person name="McDonald W.H."/>
            <person name="Robertson J.S."/>
            <person name="Barbe V."/>
            <person name="Calteau A."/>
            <person name="Rouy Z."/>
            <person name="Mangenot S."/>
            <person name="Prigent-Combaret C."/>
            <person name="Normand P."/>
            <person name="Boyer M."/>
            <person name="Siguier P."/>
            <person name="Dessaux Y."/>
            <person name="Elmerich C."/>
            <person name="Condemine G."/>
            <person name="Krishnen G."/>
            <person name="Kennedy I."/>
            <person name="Paterson A.H."/>
            <person name="Gonzalez V."/>
            <person name="Mavingui P."/>
            <person name="Zhulin I.B."/>
        </authorList>
    </citation>
    <scope>NUCLEOTIDE SEQUENCE [LARGE SCALE GENOMIC DNA]</scope>
    <source>
        <strain evidence="2 3">Sp245</strain>
    </source>
</reference>
<protein>
    <submittedName>
        <fullName evidence="2">Uncharacterized protein</fullName>
    </submittedName>
</protein>
<feature type="region of interest" description="Disordered" evidence="1">
    <location>
        <begin position="14"/>
        <end position="50"/>
    </location>
</feature>
<dbReference type="AlphaFoldDB" id="A0A9P1NN41"/>
<organism evidence="2 3">
    <name type="scientific">Azospirillum baldaniorum</name>
    <dbReference type="NCBI Taxonomy" id="1064539"/>
    <lineage>
        <taxon>Bacteria</taxon>
        <taxon>Pseudomonadati</taxon>
        <taxon>Pseudomonadota</taxon>
        <taxon>Alphaproteobacteria</taxon>
        <taxon>Rhodospirillales</taxon>
        <taxon>Azospirillaceae</taxon>
        <taxon>Azospirillum</taxon>
    </lineage>
</organism>
<evidence type="ECO:0000313" key="2">
    <source>
        <dbReference type="EMBL" id="CCC99320.1"/>
    </source>
</evidence>
<dbReference type="KEGG" id="abs:AZOBR_200025"/>
<proteinExistence type="predicted"/>
<dbReference type="EMBL" id="HE577327">
    <property type="protein sequence ID" value="CCC99320.1"/>
    <property type="molecule type" value="Genomic_DNA"/>
</dbReference>
<evidence type="ECO:0000256" key="1">
    <source>
        <dbReference type="SAM" id="MobiDB-lite"/>
    </source>
</evidence>
<accession>A0A9P1NN41</accession>
<name>A0A9P1NN41_9PROT</name>
<keyword evidence="3" id="KW-1185">Reference proteome</keyword>
<dbReference type="Proteomes" id="UP000007319">
    <property type="component" value="Chromosome"/>
</dbReference>
<gene>
    <name evidence="2" type="ORF">AZOBR_200025</name>
</gene>
<sequence>MVLAGTRRFRSCAGFPRTGRQRHGRRVTFRARKGSRSRTGGEKRAQTGQTARLAPLDRVYVWESIRLTARKYGGISLLLTPQKSQQEKLAEGEGFEPSIPFWGIHTFQACAFDHSATPPQRPRLYPARRRRASP</sequence>